<organism evidence="1 3">
    <name type="scientific">Perkinsus olseni</name>
    <name type="common">Perkinsus atlanticus</name>
    <dbReference type="NCBI Taxonomy" id="32597"/>
    <lineage>
        <taxon>Eukaryota</taxon>
        <taxon>Sar</taxon>
        <taxon>Alveolata</taxon>
        <taxon>Perkinsozoa</taxon>
        <taxon>Perkinsea</taxon>
        <taxon>Perkinsida</taxon>
        <taxon>Perkinsidae</taxon>
        <taxon>Perkinsus</taxon>
    </lineage>
</organism>
<evidence type="ECO:0000313" key="4">
    <source>
        <dbReference type="Proteomes" id="UP000574390"/>
    </source>
</evidence>
<name>A0A7J6N7Z8_PEROL</name>
<reference evidence="3 4" key="1">
    <citation type="submission" date="2020-04" db="EMBL/GenBank/DDBJ databases">
        <title>Perkinsus olseni comparative genomics.</title>
        <authorList>
            <person name="Bogema D.R."/>
        </authorList>
    </citation>
    <scope>NUCLEOTIDE SEQUENCE [LARGE SCALE GENOMIC DNA]</scope>
    <source>
        <strain evidence="2">ATCC PRA-205</strain>
        <strain evidence="1 3">ATCC PRA-207</strain>
    </source>
</reference>
<dbReference type="AlphaFoldDB" id="A0A7J6N7Z8"/>
<sequence length="174" mass="20139">DYPRNTKYTDYNGLYNRTFCLYRKNEILTEEHTALEFYVKNKSVRTHAINCPKIGNETAFRAGELPWNFDEELRRLYGIANKIQTFKPGASWIPTDSMLEAAEGNDEDAIKTINTIEGVCSAVVTAMKKYFGTFEELCSTYRHVCGEALTTTWLEDWVIDEQDVYGRNLVNQRH</sequence>
<dbReference type="Proteomes" id="UP000574390">
    <property type="component" value="Unassembled WGS sequence"/>
</dbReference>
<evidence type="ECO:0000313" key="3">
    <source>
        <dbReference type="Proteomes" id="UP000553632"/>
    </source>
</evidence>
<evidence type="ECO:0000313" key="1">
    <source>
        <dbReference type="EMBL" id="KAF4680033.1"/>
    </source>
</evidence>
<feature type="non-terminal residue" evidence="1">
    <location>
        <position position="174"/>
    </location>
</feature>
<proteinExistence type="predicted"/>
<gene>
    <name evidence="2" type="ORF">FOZ62_000217</name>
    <name evidence="1" type="ORF">FOZ63_003054</name>
</gene>
<keyword evidence="3" id="KW-1185">Reference proteome</keyword>
<evidence type="ECO:0000313" key="2">
    <source>
        <dbReference type="EMBL" id="KAF4756540.1"/>
    </source>
</evidence>
<dbReference type="Proteomes" id="UP000553632">
    <property type="component" value="Unassembled WGS sequence"/>
</dbReference>
<dbReference type="EMBL" id="JABANM010000108">
    <property type="protein sequence ID" value="KAF4756540.1"/>
    <property type="molecule type" value="Genomic_DNA"/>
</dbReference>
<protein>
    <submittedName>
        <fullName evidence="1">Uncharacterized protein</fullName>
    </submittedName>
</protein>
<accession>A0A7J6N7Z8</accession>
<comment type="caution">
    <text evidence="1">The sequence shown here is derived from an EMBL/GenBank/DDBJ whole genome shotgun (WGS) entry which is preliminary data.</text>
</comment>
<dbReference type="EMBL" id="JABANO010041178">
    <property type="protein sequence ID" value="KAF4680033.1"/>
    <property type="molecule type" value="Genomic_DNA"/>
</dbReference>